<gene>
    <name evidence="2" type="ORF">JG688_00006599</name>
</gene>
<reference evidence="2" key="1">
    <citation type="submission" date="2021-01" db="EMBL/GenBank/DDBJ databases">
        <title>Phytophthora aleatoria, a newly-described species from Pinus radiata is distinct from Phytophthora cactorum isolates based on comparative genomics.</title>
        <authorList>
            <person name="Mcdougal R."/>
            <person name="Panda P."/>
            <person name="Williams N."/>
            <person name="Studholme D.J."/>
        </authorList>
    </citation>
    <scope>NUCLEOTIDE SEQUENCE</scope>
    <source>
        <strain evidence="2">NZFS 4037</strain>
    </source>
</reference>
<evidence type="ECO:0000256" key="1">
    <source>
        <dbReference type="SAM" id="MobiDB-lite"/>
    </source>
</evidence>
<dbReference type="Proteomes" id="UP000709295">
    <property type="component" value="Unassembled WGS sequence"/>
</dbReference>
<evidence type="ECO:0000313" key="3">
    <source>
        <dbReference type="Proteomes" id="UP000709295"/>
    </source>
</evidence>
<name>A0A8J5J727_9STRA</name>
<accession>A0A8J5J727</accession>
<feature type="region of interest" description="Disordered" evidence="1">
    <location>
        <begin position="799"/>
        <end position="818"/>
    </location>
</feature>
<sequence length="818" mass="90965">MATSKASHRAGRMSLALTSTIPCDDIPILSPQRIPPAVPQEEPCSSWYKPPARRLQDALQECAEIDHELKVLETSGHTRVGAFAKTLAMKPKIGTKSRSSSGNVEPKDLSDDDEDASTDPFINQFYDDQGRTLSEQLLRGRMRVLALVKLIHGHHSISKAHAELELGETYARMNLWKQAELHASCAANLLREIEISSQKEKGSAKTRGQKDNGKLLRLALEFCYEAQCDEAARGRVSADELLVHLNKDGEAGSHNQLVAAVFARGVLEKAFESNQSLHWQKLLLRLEEISEELHQHLTFVSARLAPGVAQMLNALFVSLDTAEDGIVPFHTFLDRLQTANTDLSNCKSSSASYIQALCGTLQRVLNRVCYHSLTWTEILTLGANNNLRLPSSDDSRSDDDSPPALLARVKLLLSRVYLRRGQLEDAVRYVQAAVVARERIYAECSDLVPFYLVAAEAQARRGRQLRVLGQQARRDRSERWLQTTEGSRHLRSRALEEVELASGSGEPLLTKKDAEARARAKLIQELTISTPSSTLSTNRPGNDNEVSARSLMDEALESCNKAWELQERHFGREHVATAAVHVSLAQVHLLRSINEDRASADEAKEAVHEAICCFTAAIDIYENACSGTVPASAFLRLELAKLYQQDQLKRDKARAEYELVGRFFATFAAEFAGSESTKRECATLALDAFRQWITLSRNGTTSLDDQRFVLEEMNSVSVNGYGEFSIEACESAAQLARMLHRIATSRASQREPQSEIHNKLRTATKLLRSATYIAESLLGANDRRSRRLRKDANEIESTMRSTLAGEQEDGGGHEWLTI</sequence>
<proteinExistence type="predicted"/>
<dbReference type="EMBL" id="JAENGY010000293">
    <property type="protein sequence ID" value="KAG6966771.1"/>
    <property type="molecule type" value="Genomic_DNA"/>
</dbReference>
<feature type="region of interest" description="Disordered" evidence="1">
    <location>
        <begin position="93"/>
        <end position="122"/>
    </location>
</feature>
<comment type="caution">
    <text evidence="2">The sequence shown here is derived from an EMBL/GenBank/DDBJ whole genome shotgun (WGS) entry which is preliminary data.</text>
</comment>
<protein>
    <submittedName>
        <fullName evidence="2">Uncharacterized protein</fullName>
    </submittedName>
</protein>
<organism evidence="2 3">
    <name type="scientific">Phytophthora aleatoria</name>
    <dbReference type="NCBI Taxonomy" id="2496075"/>
    <lineage>
        <taxon>Eukaryota</taxon>
        <taxon>Sar</taxon>
        <taxon>Stramenopiles</taxon>
        <taxon>Oomycota</taxon>
        <taxon>Peronosporomycetes</taxon>
        <taxon>Peronosporales</taxon>
        <taxon>Peronosporaceae</taxon>
        <taxon>Phytophthora</taxon>
    </lineage>
</organism>
<dbReference type="AlphaFoldDB" id="A0A8J5J727"/>
<keyword evidence="3" id="KW-1185">Reference proteome</keyword>
<evidence type="ECO:0000313" key="2">
    <source>
        <dbReference type="EMBL" id="KAG6966771.1"/>
    </source>
</evidence>